<sequence>MIENPKGESRIKMRGSVADAAQVFQEKNEVYRIFLAVLDFIFSAFVITPAVVGCWRSQWELMSIYCYPNDRVLSAAISTAIGFIGNLILNISQKRLDAMFHPDMNRVLYYIVSRTYSMFYAFVCVNWFKGVWQLLDAFTPGDVLTVSLATSSGVVILAFFRSLRNISSPPLVVASDERIGYFQVLTIFRVSSSEKRSLYLLDCIFSTAVIGTLVVSVWRGCFQLLDLLVYPEDKLLSYWVTLIMGYGVVSIAFLLQSPTKWICDHLPLIPRLIFGDIFIIFSAFGTINTWRGMWDLLDYYFLPDQKQLSCWLVYWVSLIFLILMGCSNSLLVRGVFIDAEEPGGDSMIFPCHFIRNLLAKQREEKNIEKLKQLSCSSNKDEKINLENHNSNFVYTVQLKEFSA</sequence>
<feature type="transmembrane region" description="Helical" evidence="1">
    <location>
        <begin position="72"/>
        <end position="91"/>
    </location>
</feature>
<keyword evidence="1" id="KW-0812">Transmembrane</keyword>
<proteinExistence type="predicted"/>
<feature type="transmembrane region" description="Helical" evidence="1">
    <location>
        <begin position="143"/>
        <end position="160"/>
    </location>
</feature>
<feature type="transmembrane region" description="Helical" evidence="1">
    <location>
        <begin position="33"/>
        <end position="52"/>
    </location>
</feature>
<feature type="transmembrane region" description="Helical" evidence="1">
    <location>
        <begin position="311"/>
        <end position="332"/>
    </location>
</feature>
<feature type="transmembrane region" description="Helical" evidence="1">
    <location>
        <begin position="107"/>
        <end position="128"/>
    </location>
</feature>
<dbReference type="GO" id="GO:0042734">
    <property type="term" value="C:presynaptic membrane"/>
    <property type="evidence" value="ECO:0007669"/>
    <property type="project" value="TreeGrafter"/>
</dbReference>
<reference evidence="2 3" key="1">
    <citation type="submission" date="2023-03" db="EMBL/GenBank/DDBJ databases">
        <title>Genome insight into feeding habits of ladybird beetles.</title>
        <authorList>
            <person name="Li H.-S."/>
            <person name="Huang Y.-H."/>
            <person name="Pang H."/>
        </authorList>
    </citation>
    <scope>NUCLEOTIDE SEQUENCE [LARGE SCALE GENOMIC DNA]</scope>
    <source>
        <strain evidence="2">SYSU_2023b</strain>
        <tissue evidence="2">Whole body</tissue>
    </source>
</reference>
<feature type="transmembrane region" description="Helical" evidence="1">
    <location>
        <begin position="198"/>
        <end position="218"/>
    </location>
</feature>
<evidence type="ECO:0000256" key="1">
    <source>
        <dbReference type="SAM" id="Phobius"/>
    </source>
</evidence>
<keyword evidence="1" id="KW-1133">Transmembrane helix</keyword>
<protein>
    <recommendedName>
        <fullName evidence="4">Fuseless</fullName>
    </recommendedName>
</protein>
<feature type="transmembrane region" description="Helical" evidence="1">
    <location>
        <begin position="238"/>
        <end position="256"/>
    </location>
</feature>
<name>A0AAW1VEV3_9CUCU</name>
<dbReference type="Proteomes" id="UP001431783">
    <property type="component" value="Unassembled WGS sequence"/>
</dbReference>
<organism evidence="2 3">
    <name type="scientific">Henosepilachna vigintioctopunctata</name>
    <dbReference type="NCBI Taxonomy" id="420089"/>
    <lineage>
        <taxon>Eukaryota</taxon>
        <taxon>Metazoa</taxon>
        <taxon>Ecdysozoa</taxon>
        <taxon>Arthropoda</taxon>
        <taxon>Hexapoda</taxon>
        <taxon>Insecta</taxon>
        <taxon>Pterygota</taxon>
        <taxon>Neoptera</taxon>
        <taxon>Endopterygota</taxon>
        <taxon>Coleoptera</taxon>
        <taxon>Polyphaga</taxon>
        <taxon>Cucujiformia</taxon>
        <taxon>Coccinelloidea</taxon>
        <taxon>Coccinellidae</taxon>
        <taxon>Epilachninae</taxon>
        <taxon>Epilachnini</taxon>
        <taxon>Henosepilachna</taxon>
    </lineage>
</organism>
<evidence type="ECO:0000313" key="3">
    <source>
        <dbReference type="Proteomes" id="UP001431783"/>
    </source>
</evidence>
<feature type="transmembrane region" description="Helical" evidence="1">
    <location>
        <begin position="268"/>
        <end position="291"/>
    </location>
</feature>
<evidence type="ECO:0008006" key="4">
    <source>
        <dbReference type="Google" id="ProtNLM"/>
    </source>
</evidence>
<dbReference type="AlphaFoldDB" id="A0AAW1VEV3"/>
<keyword evidence="1" id="KW-0472">Membrane</keyword>
<dbReference type="GO" id="GO:0007270">
    <property type="term" value="P:neuron-neuron synaptic transmission"/>
    <property type="evidence" value="ECO:0007669"/>
    <property type="project" value="TreeGrafter"/>
</dbReference>
<dbReference type="PANTHER" id="PTHR35270:SF2">
    <property type="entry name" value="FUSELESS, ISOFORM A"/>
    <property type="match status" value="1"/>
</dbReference>
<dbReference type="Pfam" id="PF15993">
    <property type="entry name" value="Fuseless"/>
    <property type="match status" value="1"/>
</dbReference>
<comment type="caution">
    <text evidence="2">The sequence shown here is derived from an EMBL/GenBank/DDBJ whole genome shotgun (WGS) entry which is preliminary data.</text>
</comment>
<dbReference type="EMBL" id="JARQZJ010000126">
    <property type="protein sequence ID" value="KAK9890735.1"/>
    <property type="molecule type" value="Genomic_DNA"/>
</dbReference>
<gene>
    <name evidence="2" type="ORF">WA026_012083</name>
</gene>
<dbReference type="GO" id="GO:0070073">
    <property type="term" value="P:clustering of voltage-gated calcium channels"/>
    <property type="evidence" value="ECO:0007669"/>
    <property type="project" value="TreeGrafter"/>
</dbReference>
<dbReference type="InterPro" id="IPR032751">
    <property type="entry name" value="Fuseless"/>
</dbReference>
<keyword evidence="3" id="KW-1185">Reference proteome</keyword>
<evidence type="ECO:0000313" key="2">
    <source>
        <dbReference type="EMBL" id="KAK9890735.1"/>
    </source>
</evidence>
<dbReference type="GO" id="GO:0007274">
    <property type="term" value="P:neuromuscular synaptic transmission"/>
    <property type="evidence" value="ECO:0007669"/>
    <property type="project" value="TreeGrafter"/>
</dbReference>
<dbReference type="PANTHER" id="PTHR35270">
    <property type="entry name" value="FUSELESS, ISOFORM A"/>
    <property type="match status" value="1"/>
</dbReference>
<accession>A0AAW1VEV3</accession>